<dbReference type="RefSeq" id="WP_316415302.1">
    <property type="nucleotide sequence ID" value="NZ_AP027080.1"/>
</dbReference>
<feature type="region of interest" description="Disordered" evidence="1">
    <location>
        <begin position="36"/>
        <end position="60"/>
    </location>
</feature>
<proteinExistence type="predicted"/>
<reference evidence="3" key="1">
    <citation type="journal article" date="2023" name="Int. J. Syst. Evol. Microbiol.">
        <title>Mesoterricola silvestris gen. nov., sp. nov., Mesoterricola sediminis sp. nov., Geothrix oryzae sp. nov., Geothrix edaphica sp. nov., Geothrix rubra sp. nov., and Geothrix limicola sp. nov., six novel members of Acidobacteriota isolated from soils.</title>
        <authorList>
            <person name="Itoh H."/>
            <person name="Sugisawa Y."/>
            <person name="Mise K."/>
            <person name="Xu Z."/>
            <person name="Kuniyasu M."/>
            <person name="Ushijima N."/>
            <person name="Kawano K."/>
            <person name="Kobayashi E."/>
            <person name="Shiratori Y."/>
            <person name="Masuda Y."/>
            <person name="Senoo K."/>
        </authorList>
    </citation>
    <scope>NUCLEOTIDE SEQUENCE [LARGE SCALE GENOMIC DNA]</scope>
    <source>
        <strain evidence="3">W79</strain>
    </source>
</reference>
<evidence type="ECO:0000313" key="2">
    <source>
        <dbReference type="EMBL" id="BDU72398.1"/>
    </source>
</evidence>
<dbReference type="EMBL" id="AP027080">
    <property type="protein sequence ID" value="BDU72398.1"/>
    <property type="molecule type" value="Genomic_DNA"/>
</dbReference>
<dbReference type="KEGG" id="msil:METEAL_15720"/>
<dbReference type="Pfam" id="PF18906">
    <property type="entry name" value="Phage_tube_2"/>
    <property type="match status" value="1"/>
</dbReference>
<accession>A0AA48KBD0</accession>
<evidence type="ECO:0000313" key="3">
    <source>
        <dbReference type="Proteomes" id="UP001238179"/>
    </source>
</evidence>
<keyword evidence="3" id="KW-1185">Reference proteome</keyword>
<organism evidence="2 3">
    <name type="scientific">Mesoterricola silvestris</name>
    <dbReference type="NCBI Taxonomy" id="2927979"/>
    <lineage>
        <taxon>Bacteria</taxon>
        <taxon>Pseudomonadati</taxon>
        <taxon>Acidobacteriota</taxon>
        <taxon>Holophagae</taxon>
        <taxon>Holophagales</taxon>
        <taxon>Holophagaceae</taxon>
        <taxon>Mesoterricola</taxon>
    </lineage>
</organism>
<evidence type="ECO:0000256" key="1">
    <source>
        <dbReference type="SAM" id="MobiDB-lite"/>
    </source>
</evidence>
<protein>
    <submittedName>
        <fullName evidence="2">Uncharacterized protein</fullName>
    </submittedName>
</protein>
<dbReference type="Proteomes" id="UP001238179">
    <property type="component" value="Chromosome"/>
</dbReference>
<name>A0AA48KBD0_9BACT</name>
<dbReference type="AlphaFoldDB" id="A0AA48KBD0"/>
<dbReference type="InterPro" id="IPR044000">
    <property type="entry name" value="Phage_tube_2"/>
</dbReference>
<gene>
    <name evidence="2" type="ORF">METEAL_15720</name>
</gene>
<sequence>MQITYIPETTLNTTPSTPVGITLRCTDYDSNISIPNVESNEIRTDRQRSPGAMGAPEASPSIKGELSYATLDDFLAAALGATWSPSLASVNLAVDGSAKTITRATGDFVADGFAIGHTVTMAGFTNGGNNSSQTITNVTTTVLTFSGATGLVTETSAAGRTITGNTLKVGGTSVTPKSVTLEHKDQSTSTTKYQPMTGVVVNKLGLSGALKETVQYSLELLAMTVGTMTASTLFSSIGAANTNPVFGNVIGSLKLNAVSMPNVTKWSMDFDNSSEVGRVCFSTAAHNATQKAVKITGTLEVYFADHTQSDRYAAGTEFPLSLTLGDGASKSYVIDCGRAKITDRKNPEKDGVRIETLTYEAYVPLTGTATACFITRKP</sequence>